<organism evidence="8 9">
    <name type="scientific">Nelumbo nucifera</name>
    <name type="common">Sacred lotus</name>
    <dbReference type="NCBI Taxonomy" id="4432"/>
    <lineage>
        <taxon>Eukaryota</taxon>
        <taxon>Viridiplantae</taxon>
        <taxon>Streptophyta</taxon>
        <taxon>Embryophyta</taxon>
        <taxon>Tracheophyta</taxon>
        <taxon>Spermatophyta</taxon>
        <taxon>Magnoliopsida</taxon>
        <taxon>Proteales</taxon>
        <taxon>Nelumbonaceae</taxon>
        <taxon>Nelumbo</taxon>
    </lineage>
</organism>
<gene>
    <name evidence="8" type="ORF">HUJ06_027904</name>
</gene>
<dbReference type="PANTHER" id="PTHR21596">
    <property type="entry name" value="RIBONUCLEASE P SUBUNIT P38"/>
    <property type="match status" value="1"/>
</dbReference>
<feature type="region of interest" description="Disordered" evidence="4">
    <location>
        <begin position="1"/>
        <end position="24"/>
    </location>
</feature>
<evidence type="ECO:0000259" key="6">
    <source>
        <dbReference type="Pfam" id="PF03469"/>
    </source>
</evidence>
<dbReference type="EMBL" id="DUZY01000002">
    <property type="protein sequence ID" value="DAD26436.1"/>
    <property type="molecule type" value="Genomic_DNA"/>
</dbReference>
<dbReference type="Pfam" id="PF03470">
    <property type="entry name" value="zf-XS"/>
    <property type="match status" value="1"/>
</dbReference>
<evidence type="ECO:0008006" key="10">
    <source>
        <dbReference type="Google" id="ProtNLM"/>
    </source>
</evidence>
<evidence type="ECO:0000313" key="9">
    <source>
        <dbReference type="Proteomes" id="UP000607653"/>
    </source>
</evidence>
<keyword evidence="1 3" id="KW-0175">Coiled coil</keyword>
<dbReference type="Gene3D" id="3.30.70.2890">
    <property type="entry name" value="XS domain"/>
    <property type="match status" value="1"/>
</dbReference>
<dbReference type="InterPro" id="IPR005381">
    <property type="entry name" value="Znf-XS_domain"/>
</dbReference>
<reference evidence="8 9" key="1">
    <citation type="journal article" date="2020" name="Mol. Biol. Evol.">
        <title>Distinct Expression and Methylation Patterns for Genes with Different Fates following a Single Whole-Genome Duplication in Flowering Plants.</title>
        <authorList>
            <person name="Shi T."/>
            <person name="Rahmani R.S."/>
            <person name="Gugger P.F."/>
            <person name="Wang M."/>
            <person name="Li H."/>
            <person name="Zhang Y."/>
            <person name="Li Z."/>
            <person name="Wang Q."/>
            <person name="Van de Peer Y."/>
            <person name="Marchal K."/>
            <person name="Chen J."/>
        </authorList>
    </citation>
    <scope>NUCLEOTIDE SEQUENCE [LARGE SCALE GENOMIC DNA]</scope>
    <source>
        <tissue evidence="8">Leaf</tissue>
    </source>
</reference>
<dbReference type="InterPro" id="IPR005379">
    <property type="entry name" value="FDM1-5/IDN2_XH"/>
</dbReference>
<dbReference type="Pfam" id="PF03469">
    <property type="entry name" value="XH"/>
    <property type="match status" value="1"/>
</dbReference>
<evidence type="ECO:0000256" key="3">
    <source>
        <dbReference type="SAM" id="Coils"/>
    </source>
</evidence>
<feature type="compositionally biased region" description="Acidic residues" evidence="4">
    <location>
        <begin position="1"/>
        <end position="18"/>
    </location>
</feature>
<evidence type="ECO:0000259" key="5">
    <source>
        <dbReference type="Pfam" id="PF03468"/>
    </source>
</evidence>
<feature type="domain" description="Zinc finger-XS" evidence="7">
    <location>
        <begin position="43"/>
        <end position="84"/>
    </location>
</feature>
<dbReference type="GO" id="GO:0080188">
    <property type="term" value="P:gene silencing by siRNA-directed DNA methylation"/>
    <property type="evidence" value="ECO:0007669"/>
    <property type="project" value="InterPro"/>
</dbReference>
<sequence>MDCSSEENSDIGESEIEEHEDKSYKKLKNGNYQVKTSGESFRCPFCPGKRKRDYLYMEILQHAAGLGTGSHNRSVKQKANHLALKKYLKTEIAPVGGPSERAAETKPPTGHNHDEKFVWPWTGIVVNLPIEWKDGRYVGESGSRLRDQLARRGFSPVRVQSLWNHRGHSGTALVEFNKNWPGFNDAMSFEKAFQADHHGKKDWYARERRGSNIYAWVARDDDYKSTGIIGEHLQKIGDLKTISEIVAEETRKTDKLVSNLTNTIEIKNRHLKEMECKFSETSISLSILMDEKDKLQQSFNKEIQMMHQRTQDHLHKIYMEHQKLRSDLESQRKELELRGKELEKREAQNESERRKLFDERKENAKKNISLEMATLEQKKANENVLRLVEDQKRQKEDLHKRIIQLEKQLDAKQALELEIERLRGSLNVMKHIEGRMGGEEDKKVTEKMEEMMNELKEKEDELEGLEALNQTLVVKERKSNDELVEARKQLIEGLKDLTSNRKPSNCLIGIKRMGDLDSKPFFEAVKRKYSEEEAQEKAVDLCSLWEEYLKDPLWHPFKMVMINGKDEEIINEDDEKLKSLKNEWGEEVCKAVVTALMEINEYNPSGRYTISELWNLKEGRKATLKEGIAYILKQWKQHKRKK</sequence>
<dbReference type="Proteomes" id="UP000607653">
    <property type="component" value="Unassembled WGS sequence"/>
</dbReference>
<dbReference type="PANTHER" id="PTHR21596:SF65">
    <property type="entry name" value="PROTEIN INVOLVED IN DE NOVO 2-RELATED"/>
    <property type="match status" value="1"/>
</dbReference>
<comment type="caution">
    <text evidence="8">The sequence shown here is derived from an EMBL/GenBank/DDBJ whole genome shotgun (WGS) entry which is preliminary data.</text>
</comment>
<protein>
    <recommendedName>
        <fullName evidence="10">Protein INVOLVED IN DE NOVO 2-like</fullName>
    </recommendedName>
</protein>
<dbReference type="InterPro" id="IPR038588">
    <property type="entry name" value="XS_domain_sf"/>
</dbReference>
<evidence type="ECO:0000256" key="1">
    <source>
        <dbReference type="ARBA" id="ARBA00023054"/>
    </source>
</evidence>
<keyword evidence="2" id="KW-0943">RNA-mediated gene silencing</keyword>
<dbReference type="Pfam" id="PF03468">
    <property type="entry name" value="XS"/>
    <property type="match status" value="1"/>
</dbReference>
<feature type="domain" description="XS" evidence="5">
    <location>
        <begin position="114"/>
        <end position="225"/>
    </location>
</feature>
<proteinExistence type="predicted"/>
<evidence type="ECO:0000256" key="4">
    <source>
        <dbReference type="SAM" id="MobiDB-lite"/>
    </source>
</evidence>
<dbReference type="InterPro" id="IPR005380">
    <property type="entry name" value="XS_domain"/>
</dbReference>
<keyword evidence="9" id="KW-1185">Reference proteome</keyword>
<evidence type="ECO:0000259" key="7">
    <source>
        <dbReference type="Pfam" id="PF03470"/>
    </source>
</evidence>
<name>A0A822Y5F5_NELNU</name>
<dbReference type="InterPro" id="IPR045177">
    <property type="entry name" value="FDM1-5/IDN2"/>
</dbReference>
<evidence type="ECO:0000256" key="2">
    <source>
        <dbReference type="ARBA" id="ARBA00023158"/>
    </source>
</evidence>
<feature type="domain" description="Factor of DNA methylation 1-5/IDN2" evidence="6">
    <location>
        <begin position="511"/>
        <end position="641"/>
    </location>
</feature>
<evidence type="ECO:0000313" key="8">
    <source>
        <dbReference type="EMBL" id="DAD26436.1"/>
    </source>
</evidence>
<accession>A0A822Y5F5</accession>
<dbReference type="CDD" id="cd12266">
    <property type="entry name" value="RRM_like_XS"/>
    <property type="match status" value="1"/>
</dbReference>
<feature type="coiled-coil region" evidence="3">
    <location>
        <begin position="318"/>
        <end position="500"/>
    </location>
</feature>
<dbReference type="AlphaFoldDB" id="A0A822Y5F5"/>